<dbReference type="KEGG" id="cmt:CCM_03701"/>
<sequence length="285" mass="31625">MHCAARYCGIIGIINGFFLPQPQVHDSLNLACSNILRQLSSYPSRSSMSKQINPKLKHTSLSPPALIFKPSRSSSSPVKYHMDNFAHVHSHSCNTTTTTMTILPPATPAAPVRPVPPQFSPAAEAFPLCLELELRPPPRAVPRTWPIHMSVFVLTLVEEKRRDRKNGKNKEKSTPQPGAVLLGCALRSPVLVHWWTTQDSSTQLTTLPMCFQIVELYSACRCLYYQHAVDRCPSYGRRGHAVLERPILVGYACTAHASRQAAAANHHTYSDSGYSSYRSSSKGYK</sequence>
<keyword evidence="2" id="KW-1185">Reference proteome</keyword>
<dbReference type="VEuPathDB" id="FungiDB:CCM_03701"/>
<dbReference type="Proteomes" id="UP000001610">
    <property type="component" value="Unassembled WGS sequence"/>
</dbReference>
<evidence type="ECO:0000313" key="1">
    <source>
        <dbReference type="EMBL" id="EGX92329.1"/>
    </source>
</evidence>
<name>G3JG51_CORMM</name>
<dbReference type="InParanoid" id="G3JG51"/>
<organism evidence="1 2">
    <name type="scientific">Cordyceps militaris (strain CM01)</name>
    <name type="common">Caterpillar fungus</name>
    <dbReference type="NCBI Taxonomy" id="983644"/>
    <lineage>
        <taxon>Eukaryota</taxon>
        <taxon>Fungi</taxon>
        <taxon>Dikarya</taxon>
        <taxon>Ascomycota</taxon>
        <taxon>Pezizomycotina</taxon>
        <taxon>Sordariomycetes</taxon>
        <taxon>Hypocreomycetidae</taxon>
        <taxon>Hypocreales</taxon>
        <taxon>Cordycipitaceae</taxon>
        <taxon>Cordyceps</taxon>
    </lineage>
</organism>
<dbReference type="HOGENOM" id="CLU_976644_0_0_1"/>
<dbReference type="OrthoDB" id="5355526at2759"/>
<gene>
    <name evidence="1" type="ORF">CCM_03701</name>
</gene>
<dbReference type="eggNOG" id="ENOG502SCZR">
    <property type="taxonomic scope" value="Eukaryota"/>
</dbReference>
<reference evidence="1 2" key="1">
    <citation type="journal article" date="2011" name="Genome Biol.">
        <title>Genome sequence of the insect pathogenic fungus Cordyceps militaris, a valued traditional Chinese medicine.</title>
        <authorList>
            <person name="Zheng P."/>
            <person name="Xia Y."/>
            <person name="Xiao G."/>
            <person name="Xiong C."/>
            <person name="Hu X."/>
            <person name="Zhang S."/>
            <person name="Zheng H."/>
            <person name="Huang Y."/>
            <person name="Zhou Y."/>
            <person name="Wang S."/>
            <person name="Zhao G.P."/>
            <person name="Liu X."/>
            <person name="St Leger R.J."/>
            <person name="Wang C."/>
        </authorList>
    </citation>
    <scope>NUCLEOTIDE SEQUENCE [LARGE SCALE GENOMIC DNA]</scope>
    <source>
        <strain evidence="1 2">CM01</strain>
    </source>
</reference>
<dbReference type="EMBL" id="JH126401">
    <property type="protein sequence ID" value="EGX92329.1"/>
    <property type="molecule type" value="Genomic_DNA"/>
</dbReference>
<dbReference type="AlphaFoldDB" id="G3JG51"/>
<protein>
    <submittedName>
        <fullName evidence="1">Uncharacterized protein</fullName>
    </submittedName>
</protein>
<evidence type="ECO:0000313" key="2">
    <source>
        <dbReference type="Proteomes" id="UP000001610"/>
    </source>
</evidence>
<dbReference type="GeneID" id="18165725"/>
<proteinExistence type="predicted"/>
<accession>G3JG51</accession>
<dbReference type="RefSeq" id="XP_006668913.1">
    <property type="nucleotide sequence ID" value="XM_006668850.1"/>
</dbReference>